<dbReference type="PANTHER" id="PTHR43099:SF5">
    <property type="entry name" value="HLYC_CORC FAMILY TRANSPORTER"/>
    <property type="match status" value="1"/>
</dbReference>
<dbReference type="SUPFAM" id="SSF56176">
    <property type="entry name" value="FAD-binding/transporter-associated domain-like"/>
    <property type="match status" value="1"/>
</dbReference>
<feature type="transmembrane region" description="Helical" evidence="11">
    <location>
        <begin position="59"/>
        <end position="81"/>
    </location>
</feature>
<dbReference type="CDD" id="cd04590">
    <property type="entry name" value="CBS_pair_CorC_HlyC_assoc"/>
    <property type="match status" value="1"/>
</dbReference>
<evidence type="ECO:0000256" key="6">
    <source>
        <dbReference type="ARBA" id="ARBA00022989"/>
    </source>
</evidence>
<evidence type="ECO:0000256" key="8">
    <source>
        <dbReference type="ARBA" id="ARBA00023136"/>
    </source>
</evidence>
<feature type="transmembrane region" description="Helical" evidence="11">
    <location>
        <begin position="6"/>
        <end position="30"/>
    </location>
</feature>
<feature type="domain" description="CNNM transmembrane" evidence="13">
    <location>
        <begin position="1"/>
        <end position="205"/>
    </location>
</feature>
<gene>
    <name evidence="14" type="ORF">IAA17_03705</name>
</gene>
<dbReference type="Gene3D" id="3.10.580.10">
    <property type="entry name" value="CBS-domain"/>
    <property type="match status" value="1"/>
</dbReference>
<keyword evidence="5" id="KW-0677">Repeat</keyword>
<proteinExistence type="inferred from homology"/>
<evidence type="ECO:0000256" key="5">
    <source>
        <dbReference type="ARBA" id="ARBA00022737"/>
    </source>
</evidence>
<dbReference type="PANTHER" id="PTHR43099">
    <property type="entry name" value="UPF0053 PROTEIN YRKA"/>
    <property type="match status" value="1"/>
</dbReference>
<evidence type="ECO:0000256" key="11">
    <source>
        <dbReference type="SAM" id="Phobius"/>
    </source>
</evidence>
<feature type="transmembrane region" description="Helical" evidence="11">
    <location>
        <begin position="101"/>
        <end position="127"/>
    </location>
</feature>
<feature type="domain" description="CBS" evidence="12">
    <location>
        <begin position="288"/>
        <end position="345"/>
    </location>
</feature>
<dbReference type="SUPFAM" id="SSF54631">
    <property type="entry name" value="CBS-domain pair"/>
    <property type="match status" value="1"/>
</dbReference>
<dbReference type="Proteomes" id="UP000824101">
    <property type="component" value="Unassembled WGS sequence"/>
</dbReference>
<dbReference type="AlphaFoldDB" id="A0A9D2GHM6"/>
<evidence type="ECO:0000256" key="1">
    <source>
        <dbReference type="ARBA" id="ARBA00004651"/>
    </source>
</evidence>
<name>A0A9D2GHM6_9FIRM</name>
<sequence>MKDSVGFLLLIQVILIGLNAIFASAEIAILSINEAKLAKMASQGNKKAKRLSRLTSRPAKFLATIQVAITLSGFLGSAFAAENFSDSLVSWLIGLGVPIPASTLNTMAVVLITLILSYFTLIFGELVPKRIAMKKSEELALALSGLISFISTLFAPIVWFLSFSTNTVLRLIGIDPNEADDQVSEEEIRLMVDAGSENGAIDLEEKEFIQNVFEFDDLTAGEIGTHRTDVLFLWMEDSMDEWDATIHSSRHTLYPVCEGSADHIIGVFNAKDYFRLKNKSRDNVLAHAIQPAYFVPDTLKADVLFRNMRESRNSMAIVLDEYGGIAGIVTLHDLVEELVGNLMSSGETVPETEPYMEDLGDGSFAVHGNITLRDFEDVTGLSLDDEDCDTFTGLAFNLLGTVPDDGPQDILLEHPKMTIHIRLIEDHQIEEAIVKLKPAPAEG</sequence>
<evidence type="ECO:0000256" key="3">
    <source>
        <dbReference type="ARBA" id="ARBA00022475"/>
    </source>
</evidence>
<dbReference type="InterPro" id="IPR036318">
    <property type="entry name" value="FAD-bd_PCMH-like_sf"/>
</dbReference>
<keyword evidence="3" id="KW-1003">Cell membrane</keyword>
<keyword evidence="4 10" id="KW-0812">Transmembrane</keyword>
<dbReference type="Pfam" id="PF01595">
    <property type="entry name" value="CNNM"/>
    <property type="match status" value="1"/>
</dbReference>
<evidence type="ECO:0000256" key="4">
    <source>
        <dbReference type="ARBA" id="ARBA00022692"/>
    </source>
</evidence>
<evidence type="ECO:0000259" key="12">
    <source>
        <dbReference type="PROSITE" id="PS51371"/>
    </source>
</evidence>
<evidence type="ECO:0000256" key="10">
    <source>
        <dbReference type="PROSITE-ProRule" id="PRU01193"/>
    </source>
</evidence>
<evidence type="ECO:0000256" key="9">
    <source>
        <dbReference type="PROSITE-ProRule" id="PRU00703"/>
    </source>
</evidence>
<evidence type="ECO:0000313" key="14">
    <source>
        <dbReference type="EMBL" id="HIZ78871.1"/>
    </source>
</evidence>
<keyword evidence="6 10" id="KW-1133">Transmembrane helix</keyword>
<keyword evidence="8 10" id="KW-0472">Membrane</keyword>
<dbReference type="InterPro" id="IPR044751">
    <property type="entry name" value="Ion_transp-like_CBS"/>
</dbReference>
<protein>
    <submittedName>
        <fullName evidence="14">Hemolysin family protein</fullName>
    </submittedName>
</protein>
<dbReference type="SMART" id="SM01091">
    <property type="entry name" value="CorC_HlyC"/>
    <property type="match status" value="1"/>
</dbReference>
<dbReference type="Pfam" id="PF00571">
    <property type="entry name" value="CBS"/>
    <property type="match status" value="1"/>
</dbReference>
<comment type="subcellular location">
    <subcellularLocation>
        <location evidence="1">Cell membrane</location>
        <topology evidence="1">Multi-pass membrane protein</topology>
    </subcellularLocation>
</comment>
<dbReference type="InterPro" id="IPR051676">
    <property type="entry name" value="UPF0053_domain"/>
</dbReference>
<evidence type="ECO:0000259" key="13">
    <source>
        <dbReference type="PROSITE" id="PS51846"/>
    </source>
</evidence>
<evidence type="ECO:0000256" key="7">
    <source>
        <dbReference type="ARBA" id="ARBA00023122"/>
    </source>
</evidence>
<comment type="similarity">
    <text evidence="2">Belongs to the UPF0053 family.</text>
</comment>
<feature type="transmembrane region" description="Helical" evidence="11">
    <location>
        <begin position="139"/>
        <end position="161"/>
    </location>
</feature>
<accession>A0A9D2GHM6</accession>
<dbReference type="GO" id="GO:0050660">
    <property type="term" value="F:flavin adenine dinucleotide binding"/>
    <property type="evidence" value="ECO:0007669"/>
    <property type="project" value="InterPro"/>
</dbReference>
<dbReference type="InterPro" id="IPR000644">
    <property type="entry name" value="CBS_dom"/>
</dbReference>
<evidence type="ECO:0000313" key="15">
    <source>
        <dbReference type="Proteomes" id="UP000824101"/>
    </source>
</evidence>
<dbReference type="GO" id="GO:0005886">
    <property type="term" value="C:plasma membrane"/>
    <property type="evidence" value="ECO:0007669"/>
    <property type="project" value="UniProtKB-SubCell"/>
</dbReference>
<dbReference type="Pfam" id="PF03471">
    <property type="entry name" value="CorC_HlyC"/>
    <property type="match status" value="1"/>
</dbReference>
<dbReference type="InterPro" id="IPR002550">
    <property type="entry name" value="CNNM"/>
</dbReference>
<reference evidence="14" key="1">
    <citation type="journal article" date="2021" name="PeerJ">
        <title>Extensive microbial diversity within the chicken gut microbiome revealed by metagenomics and culture.</title>
        <authorList>
            <person name="Gilroy R."/>
            <person name="Ravi A."/>
            <person name="Getino M."/>
            <person name="Pursley I."/>
            <person name="Horton D.L."/>
            <person name="Alikhan N.F."/>
            <person name="Baker D."/>
            <person name="Gharbi K."/>
            <person name="Hall N."/>
            <person name="Watson M."/>
            <person name="Adriaenssens E.M."/>
            <person name="Foster-Nyarko E."/>
            <person name="Jarju S."/>
            <person name="Secka A."/>
            <person name="Antonio M."/>
            <person name="Oren A."/>
            <person name="Chaudhuri R.R."/>
            <person name="La Ragione R."/>
            <person name="Hildebrand F."/>
            <person name="Pallen M.J."/>
        </authorList>
    </citation>
    <scope>NUCLEOTIDE SEQUENCE</scope>
    <source>
        <strain evidence="14">ChiBcec1-1093</strain>
    </source>
</reference>
<reference evidence="14" key="2">
    <citation type="submission" date="2021-04" db="EMBL/GenBank/DDBJ databases">
        <authorList>
            <person name="Gilroy R."/>
        </authorList>
    </citation>
    <scope>NUCLEOTIDE SEQUENCE</scope>
    <source>
        <strain evidence="14">ChiBcec1-1093</strain>
    </source>
</reference>
<dbReference type="EMBL" id="DXBC01000054">
    <property type="protein sequence ID" value="HIZ78871.1"/>
    <property type="molecule type" value="Genomic_DNA"/>
</dbReference>
<dbReference type="InterPro" id="IPR046342">
    <property type="entry name" value="CBS_dom_sf"/>
</dbReference>
<keyword evidence="7 9" id="KW-0129">CBS domain</keyword>
<dbReference type="PROSITE" id="PS51371">
    <property type="entry name" value="CBS"/>
    <property type="match status" value="1"/>
</dbReference>
<dbReference type="InterPro" id="IPR016169">
    <property type="entry name" value="FAD-bd_PCMH_sub2"/>
</dbReference>
<dbReference type="InterPro" id="IPR005170">
    <property type="entry name" value="Transptr-assoc_dom"/>
</dbReference>
<evidence type="ECO:0000256" key="2">
    <source>
        <dbReference type="ARBA" id="ARBA00006337"/>
    </source>
</evidence>
<organism evidence="14 15">
    <name type="scientific">Candidatus Lachnoclostridium stercorigallinarum</name>
    <dbReference type="NCBI Taxonomy" id="2838634"/>
    <lineage>
        <taxon>Bacteria</taxon>
        <taxon>Bacillati</taxon>
        <taxon>Bacillota</taxon>
        <taxon>Clostridia</taxon>
        <taxon>Lachnospirales</taxon>
        <taxon>Lachnospiraceae</taxon>
    </lineage>
</organism>
<comment type="caution">
    <text evidence="14">The sequence shown here is derived from an EMBL/GenBank/DDBJ whole genome shotgun (WGS) entry which is preliminary data.</text>
</comment>
<dbReference type="PROSITE" id="PS51846">
    <property type="entry name" value="CNNM"/>
    <property type="match status" value="1"/>
</dbReference>
<dbReference type="Gene3D" id="3.30.465.10">
    <property type="match status" value="1"/>
</dbReference>